<name>A0A923S6F1_9FIRM</name>
<evidence type="ECO:0000313" key="14">
    <source>
        <dbReference type="Proteomes" id="UP000620327"/>
    </source>
</evidence>
<sequence>MNYAKIRNYDIANGEGIRTSLFVSGCTNHCQGCFNEEAQDFNYGLPYIPETEQTILKQISKPYVAGLSILGGDPLCQNNSGLTLLIELTNAVHDLGKTVWLWTGFVWEDFDHIKMSLNKALIKTLLYNCDVVVDGPFKMELSDRMLKWRGSANQRVIDVQKTLRQKKIVLYEGGHYE</sequence>
<evidence type="ECO:0000256" key="8">
    <source>
        <dbReference type="ARBA" id="ARBA00023002"/>
    </source>
</evidence>
<comment type="function">
    <text evidence="2 12">Activation of anaerobic ribonucleoside-triphosphate reductase under anaerobic conditions by generation of an organic free radical, using S-adenosylmethionine and reduced flavodoxin as cosubstrates to produce 5'-deoxy-adenosine.</text>
</comment>
<accession>A0A923S6F1</accession>
<dbReference type="NCBIfam" id="TIGR02491">
    <property type="entry name" value="NrdG"/>
    <property type="match status" value="1"/>
</dbReference>
<dbReference type="EC" id="1.97.1.-" evidence="12"/>
<protein>
    <recommendedName>
        <fullName evidence="4 12">Anaerobic ribonucleoside-triphosphate reductase-activating protein</fullName>
        <ecNumber evidence="12">1.97.1.-</ecNumber>
    </recommendedName>
</protein>
<reference evidence="13" key="1">
    <citation type="submission" date="2020-08" db="EMBL/GenBank/DDBJ databases">
        <title>Genome public.</title>
        <authorList>
            <person name="Liu C."/>
            <person name="Sun Q."/>
        </authorList>
    </citation>
    <scope>NUCLEOTIDE SEQUENCE</scope>
    <source>
        <strain evidence="13">BX15</strain>
    </source>
</reference>
<dbReference type="GO" id="GO:0043365">
    <property type="term" value="F:[formate-C-acetyltransferase]-activating enzyme activity"/>
    <property type="evidence" value="ECO:0007669"/>
    <property type="project" value="InterPro"/>
</dbReference>
<dbReference type="EMBL" id="JACOQI010000002">
    <property type="protein sequence ID" value="MBC5769506.1"/>
    <property type="molecule type" value="Genomic_DNA"/>
</dbReference>
<dbReference type="Proteomes" id="UP000620327">
    <property type="component" value="Unassembled WGS sequence"/>
</dbReference>
<dbReference type="SFLD" id="SFLDS00029">
    <property type="entry name" value="Radical_SAM"/>
    <property type="match status" value="1"/>
</dbReference>
<dbReference type="InterPro" id="IPR012837">
    <property type="entry name" value="NrdG"/>
</dbReference>
<dbReference type="GO" id="GO:0004748">
    <property type="term" value="F:ribonucleoside-diphosphate reductase activity, thioredoxin disulfide as acceptor"/>
    <property type="evidence" value="ECO:0007669"/>
    <property type="project" value="TreeGrafter"/>
</dbReference>
<evidence type="ECO:0000256" key="9">
    <source>
        <dbReference type="ARBA" id="ARBA00023004"/>
    </source>
</evidence>
<dbReference type="SFLD" id="SFLDF00299">
    <property type="entry name" value="anaerobic_ribonucleoside-triph"/>
    <property type="match status" value="1"/>
</dbReference>
<evidence type="ECO:0000256" key="4">
    <source>
        <dbReference type="ARBA" id="ARBA00014281"/>
    </source>
</evidence>
<evidence type="ECO:0000256" key="7">
    <source>
        <dbReference type="ARBA" id="ARBA00022723"/>
    </source>
</evidence>
<evidence type="ECO:0000256" key="3">
    <source>
        <dbReference type="ARBA" id="ARBA00009777"/>
    </source>
</evidence>
<dbReference type="InterPro" id="IPR058240">
    <property type="entry name" value="rSAM_sf"/>
</dbReference>
<gene>
    <name evidence="13" type="primary">nrdG</name>
    <name evidence="13" type="ORF">H8Z83_04115</name>
</gene>
<keyword evidence="14" id="KW-1185">Reference proteome</keyword>
<keyword evidence="5" id="KW-0004">4Fe-4S</keyword>
<comment type="similarity">
    <text evidence="3 12">Belongs to the organic radical-activating enzymes family.</text>
</comment>
<keyword evidence="6" id="KW-0949">S-adenosyl-L-methionine</keyword>
<evidence type="ECO:0000256" key="11">
    <source>
        <dbReference type="ARBA" id="ARBA00047365"/>
    </source>
</evidence>
<dbReference type="InterPro" id="IPR007197">
    <property type="entry name" value="rSAM"/>
</dbReference>
<evidence type="ECO:0000256" key="5">
    <source>
        <dbReference type="ARBA" id="ARBA00022485"/>
    </source>
</evidence>
<dbReference type="SUPFAM" id="SSF102114">
    <property type="entry name" value="Radical SAM enzymes"/>
    <property type="match status" value="1"/>
</dbReference>
<evidence type="ECO:0000256" key="2">
    <source>
        <dbReference type="ARBA" id="ARBA00003852"/>
    </source>
</evidence>
<evidence type="ECO:0000256" key="6">
    <source>
        <dbReference type="ARBA" id="ARBA00022691"/>
    </source>
</evidence>
<dbReference type="PANTHER" id="PTHR30352">
    <property type="entry name" value="PYRUVATE FORMATE-LYASE-ACTIVATING ENZYME"/>
    <property type="match status" value="1"/>
</dbReference>
<keyword evidence="7" id="KW-0479">Metal-binding</keyword>
<keyword evidence="8 12" id="KW-0560">Oxidoreductase</keyword>
<keyword evidence="9" id="KW-0408">Iron</keyword>
<organism evidence="13 14">
    <name type="scientific">Dysosmobacter segnis</name>
    <dbReference type="NCBI Taxonomy" id="2763042"/>
    <lineage>
        <taxon>Bacteria</taxon>
        <taxon>Bacillati</taxon>
        <taxon>Bacillota</taxon>
        <taxon>Clostridia</taxon>
        <taxon>Eubacteriales</taxon>
        <taxon>Oscillospiraceae</taxon>
        <taxon>Dysosmobacter</taxon>
    </lineage>
</organism>
<evidence type="ECO:0000313" key="13">
    <source>
        <dbReference type="EMBL" id="MBC5769506.1"/>
    </source>
</evidence>
<comment type="cofactor">
    <cofactor evidence="1">
        <name>[4Fe-4S] cluster</name>
        <dbReference type="ChEBI" id="CHEBI:49883"/>
    </cofactor>
</comment>
<dbReference type="SFLD" id="SFLDG01063">
    <property type="entry name" value="activating_enzymes__group_1"/>
    <property type="match status" value="1"/>
</dbReference>
<dbReference type="RefSeq" id="WP_187013851.1">
    <property type="nucleotide sequence ID" value="NZ_JACOQI010000002.1"/>
</dbReference>
<evidence type="ECO:0000256" key="12">
    <source>
        <dbReference type="PIRNR" id="PIRNR000368"/>
    </source>
</evidence>
<dbReference type="Pfam" id="PF13353">
    <property type="entry name" value="Fer4_12"/>
    <property type="match status" value="1"/>
</dbReference>
<dbReference type="InterPro" id="IPR001989">
    <property type="entry name" value="Radical_activat_CS"/>
</dbReference>
<comment type="caution">
    <text evidence="13">The sequence shown here is derived from an EMBL/GenBank/DDBJ whole genome shotgun (WGS) entry which is preliminary data.</text>
</comment>
<keyword evidence="10" id="KW-0411">Iron-sulfur</keyword>
<dbReference type="InterPro" id="IPR034457">
    <property type="entry name" value="Organic_radical-activating"/>
</dbReference>
<proteinExistence type="inferred from homology"/>
<evidence type="ECO:0000256" key="10">
    <source>
        <dbReference type="ARBA" id="ARBA00023014"/>
    </source>
</evidence>
<dbReference type="InterPro" id="IPR013785">
    <property type="entry name" value="Aldolase_TIM"/>
</dbReference>
<dbReference type="SFLD" id="SFLDG01066">
    <property type="entry name" value="organic_radical-activating_enz"/>
    <property type="match status" value="1"/>
</dbReference>
<dbReference type="PIRSF" id="PIRSF000368">
    <property type="entry name" value="NrdG"/>
    <property type="match status" value="1"/>
</dbReference>
<comment type="catalytic activity">
    <reaction evidence="11">
        <text>glycyl-[protein] + reduced [flavodoxin] + S-adenosyl-L-methionine = glycin-2-yl radical-[protein] + semiquinone [flavodoxin] + 5'-deoxyadenosine + L-methionine + H(+)</text>
        <dbReference type="Rhea" id="RHEA:61976"/>
        <dbReference type="Rhea" id="RHEA-COMP:10622"/>
        <dbReference type="Rhea" id="RHEA-COMP:14480"/>
        <dbReference type="Rhea" id="RHEA-COMP:15993"/>
        <dbReference type="Rhea" id="RHEA-COMP:15994"/>
        <dbReference type="ChEBI" id="CHEBI:15378"/>
        <dbReference type="ChEBI" id="CHEBI:17319"/>
        <dbReference type="ChEBI" id="CHEBI:29947"/>
        <dbReference type="ChEBI" id="CHEBI:32722"/>
        <dbReference type="ChEBI" id="CHEBI:57618"/>
        <dbReference type="ChEBI" id="CHEBI:57844"/>
        <dbReference type="ChEBI" id="CHEBI:59789"/>
        <dbReference type="ChEBI" id="CHEBI:140311"/>
    </reaction>
</comment>
<dbReference type="GO" id="GO:0051539">
    <property type="term" value="F:4 iron, 4 sulfur cluster binding"/>
    <property type="evidence" value="ECO:0007669"/>
    <property type="project" value="UniProtKB-KW"/>
</dbReference>
<dbReference type="AlphaFoldDB" id="A0A923S6F1"/>
<evidence type="ECO:0000256" key="1">
    <source>
        <dbReference type="ARBA" id="ARBA00001966"/>
    </source>
</evidence>
<dbReference type="PROSITE" id="PS01087">
    <property type="entry name" value="RADICAL_ACTIVATING"/>
    <property type="match status" value="1"/>
</dbReference>
<dbReference type="PANTHER" id="PTHR30352:SF2">
    <property type="entry name" value="ANAEROBIC RIBONUCLEOSIDE-TRIPHOSPHATE REDUCTASE-ACTIVATING PROTEIN"/>
    <property type="match status" value="1"/>
</dbReference>
<dbReference type="GO" id="GO:0046872">
    <property type="term" value="F:metal ion binding"/>
    <property type="evidence" value="ECO:0007669"/>
    <property type="project" value="UniProtKB-KW"/>
</dbReference>
<dbReference type="Gene3D" id="3.20.20.70">
    <property type="entry name" value="Aldolase class I"/>
    <property type="match status" value="1"/>
</dbReference>